<sequence>MNTLCTLFKGIDEQIPANLNNSEYNNKDFLSLNNFCPFLDDGKHQKCNNYEEIVISAFITLIVNFTSINDGGDIENDKLAQYAILWLCYKLNQKTENIIDNLDEIYNKYIKGIEDYVKTSNVAEAYNSCMLVINKKQNLMNMNIKETSKIYEALKILCKLYTGCNDKKTNYTNYSQDANDFVKEFNNLNDDRSITGNSTYNQILYNLFNDYNSFKNDCATNCSKCSDISTLPDINLPKSYVQDQIESSGVTSPSSSIAKTLIPPLLIFAIPVFLGIAYKYSLFGFDKRLQRHDIRNRLKKIKRKMNINI</sequence>
<keyword evidence="1" id="KW-0472">Membrane</keyword>
<keyword evidence="1" id="KW-0812">Transmembrane</keyword>
<evidence type="ECO:0000256" key="1">
    <source>
        <dbReference type="SAM" id="Phobius"/>
    </source>
</evidence>
<name>A0A1C6WZ50_PLACE</name>
<protein>
    <submittedName>
        <fullName evidence="2">CIR protein</fullName>
    </submittedName>
</protein>
<accession>A0A1C6WZ50</accession>
<reference evidence="2" key="1">
    <citation type="submission" date="2016-08" db="EMBL/GenBank/DDBJ databases">
        <authorList>
            <consortium name="Pathogen Informatics"/>
        </authorList>
    </citation>
    <scope>NUCLEOTIDE SEQUENCE</scope>
    <source>
        <strain evidence="2">DS</strain>
    </source>
</reference>
<dbReference type="NCBIfam" id="TIGR01590">
    <property type="entry name" value="yir-bir-cir_Pla"/>
    <property type="match status" value="1"/>
</dbReference>
<gene>
    <name evidence="2" type="ORF">PCHDS_000563900</name>
</gene>
<feature type="transmembrane region" description="Helical" evidence="1">
    <location>
        <begin position="261"/>
        <end position="281"/>
    </location>
</feature>
<dbReference type="Pfam" id="PF06022">
    <property type="entry name" value="Cir_Bir_Yir"/>
    <property type="match status" value="1"/>
</dbReference>
<organism evidence="2">
    <name type="scientific">Plasmodium chabaudi adami</name>
    <dbReference type="NCBI Taxonomy" id="5826"/>
    <lineage>
        <taxon>Eukaryota</taxon>
        <taxon>Sar</taxon>
        <taxon>Alveolata</taxon>
        <taxon>Apicomplexa</taxon>
        <taxon>Aconoidasida</taxon>
        <taxon>Haemosporida</taxon>
        <taxon>Plasmodiidae</taxon>
        <taxon>Plasmodium</taxon>
        <taxon>Plasmodium (Vinckeia)</taxon>
    </lineage>
</organism>
<proteinExistence type="predicted"/>
<dbReference type="InterPro" id="IPR006477">
    <property type="entry name" value="Yir_bir_cir"/>
</dbReference>
<dbReference type="EMBL" id="FMIN01000547">
    <property type="protein sequence ID" value="SCL95398.1"/>
    <property type="molecule type" value="Genomic_DNA"/>
</dbReference>
<keyword evidence="1" id="KW-1133">Transmembrane helix</keyword>
<evidence type="ECO:0000313" key="2">
    <source>
        <dbReference type="EMBL" id="SCL95398.1"/>
    </source>
</evidence>
<dbReference type="Proteomes" id="UP000507536">
    <property type="component" value="Unassembled WGS sequence"/>
</dbReference>
<dbReference type="AlphaFoldDB" id="A0A1C6WZ50"/>